<dbReference type="RefSeq" id="WP_310053493.1">
    <property type="nucleotide sequence ID" value="NZ_JAVDVW010000001.1"/>
</dbReference>
<gene>
    <name evidence="2" type="ORF">J2X04_001634</name>
</gene>
<evidence type="ECO:0000256" key="1">
    <source>
        <dbReference type="SAM" id="SignalP"/>
    </source>
</evidence>
<dbReference type="EMBL" id="JAVDVW010000001">
    <property type="protein sequence ID" value="MDR7099287.1"/>
    <property type="molecule type" value="Genomic_DNA"/>
</dbReference>
<protein>
    <recommendedName>
        <fullName evidence="4">Lipoprotein</fullName>
    </recommendedName>
</protein>
<feature type="signal peptide" evidence="1">
    <location>
        <begin position="1"/>
        <end position="21"/>
    </location>
</feature>
<keyword evidence="3" id="KW-1185">Reference proteome</keyword>
<reference evidence="2 3" key="1">
    <citation type="submission" date="2023-07" db="EMBL/GenBank/DDBJ databases">
        <title>Sorghum-associated microbial communities from plants grown in Nebraska, USA.</title>
        <authorList>
            <person name="Schachtman D."/>
        </authorList>
    </citation>
    <scope>NUCLEOTIDE SEQUENCE [LARGE SCALE GENOMIC DNA]</scope>
    <source>
        <strain evidence="2 3">BE187</strain>
    </source>
</reference>
<dbReference type="Proteomes" id="UP001267878">
    <property type="component" value="Unassembled WGS sequence"/>
</dbReference>
<organism evidence="2 3">
    <name type="scientific">Agrilutibacter niabensis</name>
    <dbReference type="NCBI Taxonomy" id="380628"/>
    <lineage>
        <taxon>Bacteria</taxon>
        <taxon>Pseudomonadati</taxon>
        <taxon>Pseudomonadota</taxon>
        <taxon>Gammaproteobacteria</taxon>
        <taxon>Lysobacterales</taxon>
        <taxon>Lysobacteraceae</taxon>
        <taxon>Agrilutibacter</taxon>
    </lineage>
</organism>
<accession>A0ABU1VPA4</accession>
<sequence>MNVIRKLIGATLLCVAMQACAGEQSGDEPFLLQFTHGASAAAGIGELKEISLPDKEREIRIWVGFGVLRTDHLLRLRTTQDGNVLGEVLVHYKNDLSDMGPEDAAEFRRSVLEGCINPREGSESNVCTASYRRQPNWKTIYKKLVKLGILTLPDESVLPPPEIDITDGVAMVVEVREGAQYRAYEYSNSWARREPEAVAATDILQIVGKAIGAADGT</sequence>
<feature type="chain" id="PRO_5046904205" description="Lipoprotein" evidence="1">
    <location>
        <begin position="22"/>
        <end position="217"/>
    </location>
</feature>
<dbReference type="PROSITE" id="PS51257">
    <property type="entry name" value="PROKAR_LIPOPROTEIN"/>
    <property type="match status" value="1"/>
</dbReference>
<proteinExistence type="predicted"/>
<evidence type="ECO:0008006" key="4">
    <source>
        <dbReference type="Google" id="ProtNLM"/>
    </source>
</evidence>
<name>A0ABU1VPA4_9GAMM</name>
<evidence type="ECO:0000313" key="2">
    <source>
        <dbReference type="EMBL" id="MDR7099287.1"/>
    </source>
</evidence>
<comment type="caution">
    <text evidence="2">The sequence shown here is derived from an EMBL/GenBank/DDBJ whole genome shotgun (WGS) entry which is preliminary data.</text>
</comment>
<evidence type="ECO:0000313" key="3">
    <source>
        <dbReference type="Proteomes" id="UP001267878"/>
    </source>
</evidence>
<keyword evidence="1" id="KW-0732">Signal</keyword>